<dbReference type="RefSeq" id="WP_064318552.1">
    <property type="nucleotide sequence ID" value="NZ_JACI01000002.1"/>
</dbReference>
<proteinExistence type="predicted"/>
<dbReference type="Proteomes" id="UP000078358">
    <property type="component" value="Unassembled WGS sequence"/>
</dbReference>
<evidence type="ECO:0000313" key="2">
    <source>
        <dbReference type="Proteomes" id="UP000078358"/>
    </source>
</evidence>
<reference evidence="1 2" key="1">
    <citation type="submission" date="2014-01" db="EMBL/GenBank/DDBJ databases">
        <authorList>
            <person name="Zuccon D."/>
        </authorList>
    </citation>
    <scope>NUCLEOTIDE SEQUENCE [LARGE SCALE GENOMIC DNA]</scope>
    <source>
        <strain evidence="1 2">Y31</strain>
    </source>
</reference>
<accession>A0A179D030</accession>
<protein>
    <submittedName>
        <fullName evidence="1">Uncharacterized protein</fullName>
    </submittedName>
</protein>
<dbReference type="AlphaFoldDB" id="A0A179D030"/>
<dbReference type="EMBL" id="JACI01000002">
    <property type="protein sequence ID" value="OAQ14901.1"/>
    <property type="molecule type" value="Genomic_DNA"/>
</dbReference>
<sequence>MNIAFLFDADHDDFDGYYGIPIMKLILQSGIANSDRNMRVSIGDILTTQFVSSSQERSVSYLKFVCEKTYSPINFNRLYSDKLDQSMYKKSVFCWLFQNMDSTFAENVHTNLCSLSEAYLGAMDVDFSNEFHLQFFRNSLIESYRIKRDECSIFYSMGNIDECKDYDIERIFEQYGFAVSYEDRGLRKTIFDKYDDIKHFHRISRFKNYFINLPNLNENLVDDLIHNLEELHPELFDIFAAATKALQTADTKEEVAQAALSGRRFLESFANYIFPPQNESFNGRDVGKSNYKNRLWAYVEKTLKELRSFEEERLELFGARIDSLVKVFCSGLHSEISKENLETEFENLVILISDMIALKPSNMVKPYLAYRDEILGMLHEAFRETN</sequence>
<comment type="caution">
    <text evidence="1">The sequence shown here is derived from an EMBL/GenBank/DDBJ whole genome shotgun (WGS) entry which is preliminary data.</text>
</comment>
<gene>
    <name evidence="1" type="ORF">F480_06365</name>
</gene>
<evidence type="ECO:0000313" key="1">
    <source>
        <dbReference type="EMBL" id="OAQ14901.1"/>
    </source>
</evidence>
<name>A0A179D030_BIBTR</name>
<organism evidence="1 2">
    <name type="scientific">Bibersteinia trehalosi Y31</name>
    <dbReference type="NCBI Taxonomy" id="1261658"/>
    <lineage>
        <taxon>Bacteria</taxon>
        <taxon>Pseudomonadati</taxon>
        <taxon>Pseudomonadota</taxon>
        <taxon>Gammaproteobacteria</taxon>
        <taxon>Pasteurellales</taxon>
        <taxon>Pasteurellaceae</taxon>
        <taxon>Bibersteinia</taxon>
    </lineage>
</organism>
<dbReference type="PATRIC" id="fig|1261658.3.peg.1259"/>